<dbReference type="GO" id="GO:0005829">
    <property type="term" value="C:cytosol"/>
    <property type="evidence" value="ECO:0007669"/>
    <property type="project" value="UniProtKB-SubCell"/>
</dbReference>
<evidence type="ECO:0000313" key="21">
    <source>
        <dbReference type="WBParaSite" id="jg6132"/>
    </source>
</evidence>
<keyword evidence="12" id="KW-0472">Membrane</keyword>
<dbReference type="Proteomes" id="UP000887574">
    <property type="component" value="Unplaced"/>
</dbReference>
<dbReference type="WBParaSite" id="jg6132">
    <property type="protein sequence ID" value="jg6132"/>
    <property type="gene ID" value="jg6132"/>
</dbReference>
<evidence type="ECO:0000256" key="6">
    <source>
        <dbReference type="ARBA" id="ARBA00022527"/>
    </source>
</evidence>
<dbReference type="GO" id="GO:0090141">
    <property type="term" value="P:positive regulation of mitochondrial fission"/>
    <property type="evidence" value="ECO:0007669"/>
    <property type="project" value="TreeGrafter"/>
</dbReference>
<evidence type="ECO:0000256" key="15">
    <source>
        <dbReference type="ARBA" id="ARBA00022946"/>
    </source>
</evidence>
<dbReference type="InterPro" id="IPR008271">
    <property type="entry name" value="Ser/Thr_kinase_AS"/>
</dbReference>
<organism evidence="20 21">
    <name type="scientific">Ditylenchus dipsaci</name>
    <dbReference type="NCBI Taxonomy" id="166011"/>
    <lineage>
        <taxon>Eukaryota</taxon>
        <taxon>Metazoa</taxon>
        <taxon>Ecdysozoa</taxon>
        <taxon>Nematoda</taxon>
        <taxon>Chromadorea</taxon>
        <taxon>Rhabditida</taxon>
        <taxon>Tylenchina</taxon>
        <taxon>Tylenchomorpha</taxon>
        <taxon>Sphaerularioidea</taxon>
        <taxon>Anguinidae</taxon>
        <taxon>Anguininae</taxon>
        <taxon>Ditylenchus</taxon>
    </lineage>
</organism>
<dbReference type="Gene3D" id="1.10.510.10">
    <property type="entry name" value="Transferase(Phosphotransferase) domain 1"/>
    <property type="match status" value="1"/>
</dbReference>
<keyword evidence="7" id="KW-0808">Transferase</keyword>
<proteinExistence type="predicted"/>
<dbReference type="PANTHER" id="PTHR22972:SF7">
    <property type="entry name" value="SERINE_THREONINE-PROTEIN KINASE PINK1, MITOCHONDRIAL"/>
    <property type="match status" value="1"/>
</dbReference>
<keyword evidence="12" id="KW-0999">Mitochondrion inner membrane</keyword>
<comment type="catalytic activity">
    <reaction evidence="18">
        <text>L-seryl-[protein] + ATP = O-phospho-L-seryl-[protein] + ADP + H(+)</text>
        <dbReference type="Rhea" id="RHEA:17989"/>
        <dbReference type="Rhea" id="RHEA-COMP:9863"/>
        <dbReference type="Rhea" id="RHEA-COMP:11604"/>
        <dbReference type="ChEBI" id="CHEBI:15378"/>
        <dbReference type="ChEBI" id="CHEBI:29999"/>
        <dbReference type="ChEBI" id="CHEBI:30616"/>
        <dbReference type="ChEBI" id="CHEBI:83421"/>
        <dbReference type="ChEBI" id="CHEBI:456216"/>
        <dbReference type="EC" id="2.7.11.1"/>
    </reaction>
</comment>
<dbReference type="InterPro" id="IPR051511">
    <property type="entry name" value="MitoQC_Scaffold_Kinases"/>
</dbReference>
<keyword evidence="13" id="KW-0067">ATP-binding</keyword>
<evidence type="ECO:0000256" key="17">
    <source>
        <dbReference type="ARBA" id="ARBA00047899"/>
    </source>
</evidence>
<dbReference type="GO" id="GO:0042981">
    <property type="term" value="P:regulation of apoptotic process"/>
    <property type="evidence" value="ECO:0007669"/>
    <property type="project" value="TreeGrafter"/>
</dbReference>
<name>A0A915EI36_9BILA</name>
<evidence type="ECO:0000256" key="7">
    <source>
        <dbReference type="ARBA" id="ARBA00022679"/>
    </source>
</evidence>
<dbReference type="GO" id="GO:0046872">
    <property type="term" value="F:metal ion binding"/>
    <property type="evidence" value="ECO:0007669"/>
    <property type="project" value="UniProtKB-KW"/>
</dbReference>
<dbReference type="PANTHER" id="PTHR22972">
    <property type="entry name" value="SERINE/THREONINE PROTEIN KINASE"/>
    <property type="match status" value="1"/>
</dbReference>
<dbReference type="PROSITE" id="PS00108">
    <property type="entry name" value="PROTEIN_KINASE_ST"/>
    <property type="match status" value="1"/>
</dbReference>
<evidence type="ECO:0000256" key="12">
    <source>
        <dbReference type="ARBA" id="ARBA00022792"/>
    </source>
</evidence>
<dbReference type="SMART" id="SM00220">
    <property type="entry name" value="S_TKc"/>
    <property type="match status" value="1"/>
</dbReference>
<evidence type="ECO:0000256" key="1">
    <source>
        <dbReference type="ARBA" id="ARBA00001946"/>
    </source>
</evidence>
<keyword evidence="14" id="KW-0460">Magnesium</keyword>
<evidence type="ECO:0000256" key="14">
    <source>
        <dbReference type="ARBA" id="ARBA00022842"/>
    </source>
</evidence>
<dbReference type="GO" id="GO:0005741">
    <property type="term" value="C:mitochondrial outer membrane"/>
    <property type="evidence" value="ECO:0007669"/>
    <property type="project" value="UniProtKB-SubCell"/>
</dbReference>
<evidence type="ECO:0000256" key="11">
    <source>
        <dbReference type="ARBA" id="ARBA00022787"/>
    </source>
</evidence>
<dbReference type="GO" id="GO:0005524">
    <property type="term" value="F:ATP binding"/>
    <property type="evidence" value="ECO:0007669"/>
    <property type="project" value="UniProtKB-KW"/>
</dbReference>
<evidence type="ECO:0000256" key="5">
    <source>
        <dbReference type="ARBA" id="ARBA00012513"/>
    </source>
</evidence>
<dbReference type="GO" id="GO:0000422">
    <property type="term" value="P:autophagy of mitochondrion"/>
    <property type="evidence" value="ECO:0007669"/>
    <property type="project" value="TreeGrafter"/>
</dbReference>
<keyword evidence="10" id="KW-0418">Kinase</keyword>
<keyword evidence="6" id="KW-0723">Serine/threonine-protein kinase</keyword>
<feature type="domain" description="Protein kinase" evidence="19">
    <location>
        <begin position="135"/>
        <end position="468"/>
    </location>
</feature>
<dbReference type="GO" id="GO:0005743">
    <property type="term" value="C:mitochondrial inner membrane"/>
    <property type="evidence" value="ECO:0007669"/>
    <property type="project" value="UniProtKB-SubCell"/>
</dbReference>
<protein>
    <recommendedName>
        <fullName evidence="5">non-specific serine/threonine protein kinase</fullName>
        <ecNumber evidence="5">2.7.11.1</ecNumber>
    </recommendedName>
</protein>
<keyword evidence="20" id="KW-1185">Reference proteome</keyword>
<comment type="subcellular location">
    <subcellularLocation>
        <location evidence="3">Cytoplasm</location>
        <location evidence="3">Cytosol</location>
    </subcellularLocation>
    <subcellularLocation>
        <location evidence="2">Mitochondrion inner membrane</location>
        <topology evidence="2">Single-pass membrane protein</topology>
    </subcellularLocation>
    <subcellularLocation>
        <location evidence="4">Mitochondrion outer membrane</location>
        <topology evidence="4">Single-pass membrane protein</topology>
    </subcellularLocation>
</comment>
<evidence type="ECO:0000256" key="16">
    <source>
        <dbReference type="ARBA" id="ARBA00023128"/>
    </source>
</evidence>
<dbReference type="AlphaFoldDB" id="A0A915EI36"/>
<keyword evidence="16" id="KW-0496">Mitochondrion</keyword>
<dbReference type="PROSITE" id="PS50011">
    <property type="entry name" value="PROTEIN_KINASE_DOM"/>
    <property type="match status" value="1"/>
</dbReference>
<comment type="catalytic activity">
    <reaction evidence="17">
        <text>L-threonyl-[protein] + ATP = O-phospho-L-threonyl-[protein] + ADP + H(+)</text>
        <dbReference type="Rhea" id="RHEA:46608"/>
        <dbReference type="Rhea" id="RHEA-COMP:11060"/>
        <dbReference type="Rhea" id="RHEA-COMP:11605"/>
        <dbReference type="ChEBI" id="CHEBI:15378"/>
        <dbReference type="ChEBI" id="CHEBI:30013"/>
        <dbReference type="ChEBI" id="CHEBI:30616"/>
        <dbReference type="ChEBI" id="CHEBI:61977"/>
        <dbReference type="ChEBI" id="CHEBI:456216"/>
        <dbReference type="EC" id="2.7.11.1"/>
    </reaction>
</comment>
<dbReference type="SUPFAM" id="SSF56112">
    <property type="entry name" value="Protein kinase-like (PK-like)"/>
    <property type="match status" value="1"/>
</dbReference>
<evidence type="ECO:0000256" key="3">
    <source>
        <dbReference type="ARBA" id="ARBA00004514"/>
    </source>
</evidence>
<keyword evidence="9" id="KW-0547">Nucleotide-binding</keyword>
<evidence type="ECO:0000256" key="18">
    <source>
        <dbReference type="ARBA" id="ARBA00048679"/>
    </source>
</evidence>
<keyword evidence="8" id="KW-0479">Metal-binding</keyword>
<dbReference type="InterPro" id="IPR011009">
    <property type="entry name" value="Kinase-like_dom_sf"/>
</dbReference>
<dbReference type="GO" id="GO:0004674">
    <property type="term" value="F:protein serine/threonine kinase activity"/>
    <property type="evidence" value="ECO:0007669"/>
    <property type="project" value="UniProtKB-KW"/>
</dbReference>
<evidence type="ECO:0000313" key="20">
    <source>
        <dbReference type="Proteomes" id="UP000887574"/>
    </source>
</evidence>
<keyword evidence="15" id="KW-0809">Transit peptide</keyword>
<evidence type="ECO:0000259" key="19">
    <source>
        <dbReference type="PROSITE" id="PS50011"/>
    </source>
</evidence>
<dbReference type="InterPro" id="IPR000719">
    <property type="entry name" value="Prot_kinase_dom"/>
</dbReference>
<dbReference type="Pfam" id="PF00069">
    <property type="entry name" value="Pkinase"/>
    <property type="match status" value="1"/>
</dbReference>
<accession>A0A915EI36</accession>
<sequence>MSLRRFNVIAYRVAKEFVTRLRGTPLIRVVPKQALRIVQKTGVAKAPFLSRNVFMRTLQRILQNNGRLFARPFAAIGHNYHARMRNDHIRQFSFIKLHGRGDANRFDRIRNLFGQNARYNNSLNSSYMPDNLSGYEIGEHIACGCNAAVYELKKDNTMNDLNQKKMEKPFDGYDSLKKYPLALKIMFNYNYDMPERFLWREMGPEIIPLIKIPKVALQGKMGNFKPLKKSHPNLIKMHTAFIDVMPLLRDAEELYPEALPNVNDLELLNREPKTMFIVMQRYRMTLRDYVITRKRNYWKGRVMFGQLLEAIVYLQEHKISHRDIKSDNVLLDFDLDDDVPHLVLSDFGSALASGDWLVKFEDEYVDLGGNLCLRAPEIRRARPGPNVVLDFSMADLWGCGTLGYEIFTRMNPFYSRISSETYEEHDIASLPKRIPNSVKNITYDMLKINPHERCTPAVAANVISISLFRFGQDIRTFLQQCGLKMGLDAENLKNSFSSTLNGLGEKLERKIDGVIELYAGETIISRLISPGIISKAELQLRATFLARLNHEEVWSAMKYFYDDETPQSKPTNGAFLKAHASLPETFSSAELN</sequence>
<evidence type="ECO:0000256" key="8">
    <source>
        <dbReference type="ARBA" id="ARBA00022723"/>
    </source>
</evidence>
<dbReference type="EC" id="2.7.11.1" evidence="5"/>
<evidence type="ECO:0000256" key="13">
    <source>
        <dbReference type="ARBA" id="ARBA00022840"/>
    </source>
</evidence>
<evidence type="ECO:0000256" key="2">
    <source>
        <dbReference type="ARBA" id="ARBA00004434"/>
    </source>
</evidence>
<keyword evidence="11" id="KW-1000">Mitochondrion outer membrane</keyword>
<evidence type="ECO:0000256" key="4">
    <source>
        <dbReference type="ARBA" id="ARBA00004572"/>
    </source>
</evidence>
<reference evidence="21" key="1">
    <citation type="submission" date="2022-11" db="UniProtKB">
        <authorList>
            <consortium name="WormBaseParasite"/>
        </authorList>
    </citation>
    <scope>IDENTIFICATION</scope>
</reference>
<evidence type="ECO:0000256" key="10">
    <source>
        <dbReference type="ARBA" id="ARBA00022777"/>
    </source>
</evidence>
<comment type="cofactor">
    <cofactor evidence="1">
        <name>Mg(2+)</name>
        <dbReference type="ChEBI" id="CHEBI:18420"/>
    </cofactor>
</comment>
<evidence type="ECO:0000256" key="9">
    <source>
        <dbReference type="ARBA" id="ARBA00022741"/>
    </source>
</evidence>